<organism evidence="1 2">
    <name type="scientific">Paramecium sonneborni</name>
    <dbReference type="NCBI Taxonomy" id="65129"/>
    <lineage>
        <taxon>Eukaryota</taxon>
        <taxon>Sar</taxon>
        <taxon>Alveolata</taxon>
        <taxon>Ciliophora</taxon>
        <taxon>Intramacronucleata</taxon>
        <taxon>Oligohymenophorea</taxon>
        <taxon>Peniculida</taxon>
        <taxon>Parameciidae</taxon>
        <taxon>Paramecium</taxon>
    </lineage>
</organism>
<protein>
    <submittedName>
        <fullName evidence="1">Uncharacterized protein</fullName>
    </submittedName>
</protein>
<reference evidence="1" key="1">
    <citation type="submission" date="2021-01" db="EMBL/GenBank/DDBJ databases">
        <authorList>
            <consortium name="Genoscope - CEA"/>
            <person name="William W."/>
        </authorList>
    </citation>
    <scope>NUCLEOTIDE SEQUENCE</scope>
</reference>
<evidence type="ECO:0000313" key="2">
    <source>
        <dbReference type="Proteomes" id="UP000692954"/>
    </source>
</evidence>
<gene>
    <name evidence="1" type="ORF">PSON_ATCC_30995.1.T1150009</name>
</gene>
<dbReference type="EMBL" id="CAJJDN010000115">
    <property type="protein sequence ID" value="CAD8117785.1"/>
    <property type="molecule type" value="Genomic_DNA"/>
</dbReference>
<keyword evidence="2" id="KW-1185">Reference proteome</keyword>
<dbReference type="Proteomes" id="UP000692954">
    <property type="component" value="Unassembled WGS sequence"/>
</dbReference>
<name>A0A8S1QS96_9CILI</name>
<proteinExistence type="predicted"/>
<accession>A0A8S1QS96</accession>
<dbReference type="AlphaFoldDB" id="A0A8S1QS96"/>
<sequence>MVKELNMKNIQEWDQLIICELMMIWDQKKRNKTSNKHKQTYDVQFEIHLILKKYQKKVSQNQQRNEKENGSRLLLINYKISREDKFQNILKLIYLQSLILLYIKRKKNLGRRKIMKKKKSQNLNKKLLQR</sequence>
<comment type="caution">
    <text evidence="1">The sequence shown here is derived from an EMBL/GenBank/DDBJ whole genome shotgun (WGS) entry which is preliminary data.</text>
</comment>
<evidence type="ECO:0000313" key="1">
    <source>
        <dbReference type="EMBL" id="CAD8117785.1"/>
    </source>
</evidence>